<feature type="domain" description="Glucose-methanol-choline oxidoreductase N-terminal" evidence="7">
    <location>
        <begin position="119"/>
        <end position="142"/>
    </location>
</feature>
<evidence type="ECO:0000256" key="5">
    <source>
        <dbReference type="RuleBase" id="RU003968"/>
    </source>
</evidence>
<dbReference type="GO" id="GO:0016614">
    <property type="term" value="F:oxidoreductase activity, acting on CH-OH group of donors"/>
    <property type="evidence" value="ECO:0007669"/>
    <property type="project" value="InterPro"/>
</dbReference>
<protein>
    <submittedName>
        <fullName evidence="10">Glucose dehydrogenase [FAD, quinone]</fullName>
    </submittedName>
</protein>
<dbReference type="InterPro" id="IPR000172">
    <property type="entry name" value="GMC_OxRdtase_N"/>
</dbReference>
<gene>
    <name evidence="10" type="primary">LOC108665432</name>
</gene>
<keyword evidence="6" id="KW-0732">Signal</keyword>
<dbReference type="OMA" id="NECAWER"/>
<comment type="cofactor">
    <cofactor evidence="1">
        <name>FAD</name>
        <dbReference type="ChEBI" id="CHEBI:57692"/>
    </cofactor>
</comment>
<dbReference type="InterPro" id="IPR012132">
    <property type="entry name" value="GMC_OxRdtase"/>
</dbReference>
<organism evidence="9 10">
    <name type="scientific">Hyalella azteca</name>
    <name type="common">Amphipod</name>
    <dbReference type="NCBI Taxonomy" id="294128"/>
    <lineage>
        <taxon>Eukaryota</taxon>
        <taxon>Metazoa</taxon>
        <taxon>Ecdysozoa</taxon>
        <taxon>Arthropoda</taxon>
        <taxon>Crustacea</taxon>
        <taxon>Multicrustacea</taxon>
        <taxon>Malacostraca</taxon>
        <taxon>Eumalacostraca</taxon>
        <taxon>Peracarida</taxon>
        <taxon>Amphipoda</taxon>
        <taxon>Senticaudata</taxon>
        <taxon>Talitrida</taxon>
        <taxon>Talitroidea</taxon>
        <taxon>Hyalellidae</taxon>
        <taxon>Hyalella</taxon>
    </lineage>
</organism>
<dbReference type="AlphaFoldDB" id="A0A8B7N2K8"/>
<reference evidence="10" key="1">
    <citation type="submission" date="2025-08" db="UniProtKB">
        <authorList>
            <consortium name="RefSeq"/>
        </authorList>
    </citation>
    <scope>IDENTIFICATION</scope>
</reference>
<dbReference type="InterPro" id="IPR036188">
    <property type="entry name" value="FAD/NAD-bd_sf"/>
</dbReference>
<evidence type="ECO:0000313" key="10">
    <source>
        <dbReference type="RefSeq" id="XP_018007673.1"/>
    </source>
</evidence>
<dbReference type="PANTHER" id="PTHR11552:SF147">
    <property type="entry name" value="CHOLINE DEHYDROGENASE, MITOCHONDRIAL"/>
    <property type="match status" value="1"/>
</dbReference>
<proteinExistence type="inferred from homology"/>
<evidence type="ECO:0000256" key="4">
    <source>
        <dbReference type="ARBA" id="ARBA00022827"/>
    </source>
</evidence>
<evidence type="ECO:0000259" key="7">
    <source>
        <dbReference type="PROSITE" id="PS00623"/>
    </source>
</evidence>
<feature type="signal peptide" evidence="6">
    <location>
        <begin position="1"/>
        <end position="22"/>
    </location>
</feature>
<dbReference type="Pfam" id="PF00732">
    <property type="entry name" value="GMC_oxred_N"/>
    <property type="match status" value="1"/>
</dbReference>
<feature type="non-terminal residue" evidence="10">
    <location>
        <position position="323"/>
    </location>
</feature>
<dbReference type="RefSeq" id="XP_018007673.1">
    <property type="nucleotide sequence ID" value="XM_018152184.2"/>
</dbReference>
<keyword evidence="4 5" id="KW-0274">FAD</keyword>
<evidence type="ECO:0000256" key="2">
    <source>
        <dbReference type="ARBA" id="ARBA00010790"/>
    </source>
</evidence>
<dbReference type="PROSITE" id="PS00624">
    <property type="entry name" value="GMC_OXRED_2"/>
    <property type="match status" value="1"/>
</dbReference>
<dbReference type="GeneID" id="108665432"/>
<dbReference type="Proteomes" id="UP000694843">
    <property type="component" value="Unplaced"/>
</dbReference>
<accession>A0A8B7N2K8</accession>
<dbReference type="PANTHER" id="PTHR11552">
    <property type="entry name" value="GLUCOSE-METHANOL-CHOLINE GMC OXIDOREDUCTASE"/>
    <property type="match status" value="1"/>
</dbReference>
<keyword evidence="9" id="KW-1185">Reference proteome</keyword>
<evidence type="ECO:0000313" key="9">
    <source>
        <dbReference type="Proteomes" id="UP000694843"/>
    </source>
</evidence>
<feature type="chain" id="PRO_5034055511" evidence="6">
    <location>
        <begin position="23"/>
        <end position="323"/>
    </location>
</feature>
<dbReference type="SUPFAM" id="SSF51905">
    <property type="entry name" value="FAD/NAD(P)-binding domain"/>
    <property type="match status" value="1"/>
</dbReference>
<dbReference type="Gene3D" id="3.30.560.10">
    <property type="entry name" value="Glucose Oxidase, domain 3"/>
    <property type="match status" value="1"/>
</dbReference>
<evidence type="ECO:0000259" key="8">
    <source>
        <dbReference type="PROSITE" id="PS00624"/>
    </source>
</evidence>
<dbReference type="Gene3D" id="3.50.50.60">
    <property type="entry name" value="FAD/NAD(P)-binding domain"/>
    <property type="match status" value="1"/>
</dbReference>
<dbReference type="PROSITE" id="PS00623">
    <property type="entry name" value="GMC_OXRED_1"/>
    <property type="match status" value="1"/>
</dbReference>
<comment type="similarity">
    <text evidence="2 5">Belongs to the GMC oxidoreductase family.</text>
</comment>
<evidence type="ECO:0000256" key="1">
    <source>
        <dbReference type="ARBA" id="ARBA00001974"/>
    </source>
</evidence>
<sequence>MAGSAFINIFAKLLAIIATTLIKPVRYPTSVMSDDIIVDFIIVGSGSAGSVVAGRLAEVPDWDVLVFETGGQPPALFKIPAFYIGSEFPNATYKNEYKTPPQKYTNRFAKSTEVEYTRGKVIGGSGTINQLMYHRGNPQDYDNWAALGNTGWNYKTVLEYFKKSEDYQGPVKPRDAPFRGVGGPIGVEEIPWVPPAGRVAIRAGEEMGLKKIDYNTDTNIGSSLFQITTKNKERSSSADAFLLPGLQRRNLKLQINSRVIQIILNANNRAIGVKYVHNNEVKRAFAQREVIISGGAVESPKLLMLSGIGPREHLEKLGIKTRV</sequence>
<evidence type="ECO:0000256" key="3">
    <source>
        <dbReference type="ARBA" id="ARBA00022630"/>
    </source>
</evidence>
<dbReference type="GO" id="GO:0050660">
    <property type="term" value="F:flavin adenine dinucleotide binding"/>
    <property type="evidence" value="ECO:0007669"/>
    <property type="project" value="InterPro"/>
</dbReference>
<keyword evidence="3 5" id="KW-0285">Flavoprotein</keyword>
<evidence type="ECO:0000256" key="6">
    <source>
        <dbReference type="SAM" id="SignalP"/>
    </source>
</evidence>
<feature type="domain" description="Glucose-methanol-choline oxidoreductase N-terminal" evidence="8">
    <location>
        <begin position="295"/>
        <end position="309"/>
    </location>
</feature>
<dbReference type="KEGG" id="hazt:108665432"/>
<name>A0A8B7N2K8_HYAAZ</name>
<dbReference type="OrthoDB" id="269227at2759"/>